<sequence length="322" mass="33704">MKLSHLACTALLACTAVVGTASAQSYPQRPVRLIVPYAPGGSADIAARLISDAWAKSLGGTLVVENRAGAGGNIGVDAVAKSPADGYTIGLQTVSLAINPGLFPRMPYDTLKDLAPIGMVASSQHVLVVNNKVPARNLQELITLAKASPDKLTYGSAGNGSTFHMSAELFKSVANVSIVHVPYRGGGPALVDTIAGQVDMSFPVISAAQQHVQGGKLTALAVTGAKRSALLPNVPTAAEAGLPDYLFETWFMVFAPAGTPKPVIDKLNTALNSALAAQATRERMVKEGFEPTPTTPEAARQRLEREMPMWAKLIKQRGITAE</sequence>
<dbReference type="PIRSF" id="PIRSF017082">
    <property type="entry name" value="YflP"/>
    <property type="match status" value="1"/>
</dbReference>
<evidence type="ECO:0000256" key="1">
    <source>
        <dbReference type="ARBA" id="ARBA00006987"/>
    </source>
</evidence>
<dbReference type="Pfam" id="PF03401">
    <property type="entry name" value="TctC"/>
    <property type="match status" value="1"/>
</dbReference>
<keyword evidence="2" id="KW-0732">Signal</keyword>
<dbReference type="RefSeq" id="WP_250025918.1">
    <property type="nucleotide sequence ID" value="NZ_CP097331.1"/>
</dbReference>
<dbReference type="SUPFAM" id="SSF53850">
    <property type="entry name" value="Periplasmic binding protein-like II"/>
    <property type="match status" value="1"/>
</dbReference>
<feature type="chain" id="PRO_5041908423" evidence="2">
    <location>
        <begin position="24"/>
        <end position="322"/>
    </location>
</feature>
<reference evidence="3" key="2">
    <citation type="submission" date="2022-05" db="EMBL/GenBank/DDBJ databases">
        <authorList>
            <person name="Kunte H.-J."/>
        </authorList>
    </citation>
    <scope>NUCLEOTIDE SEQUENCE</scope>
    <source>
        <strain evidence="3">G5</strain>
    </source>
</reference>
<protein>
    <submittedName>
        <fullName evidence="3">Tripartite tricarboxylate transporter substrate binding protein</fullName>
    </submittedName>
</protein>
<dbReference type="InterPro" id="IPR005064">
    <property type="entry name" value="BUG"/>
</dbReference>
<accession>A0AAE9I542</accession>
<dbReference type="Gene3D" id="3.40.190.10">
    <property type="entry name" value="Periplasmic binding protein-like II"/>
    <property type="match status" value="1"/>
</dbReference>
<gene>
    <name evidence="3" type="ORF">M5D45_22540</name>
</gene>
<name>A0AAE9I542_9BURK</name>
<organism evidence="3 4">
    <name type="scientific">Cupriavidus campinensis</name>
    <dbReference type="NCBI Taxonomy" id="151783"/>
    <lineage>
        <taxon>Bacteria</taxon>
        <taxon>Pseudomonadati</taxon>
        <taxon>Pseudomonadota</taxon>
        <taxon>Betaproteobacteria</taxon>
        <taxon>Burkholderiales</taxon>
        <taxon>Burkholderiaceae</taxon>
        <taxon>Cupriavidus</taxon>
    </lineage>
</organism>
<proteinExistence type="inferred from homology"/>
<dbReference type="KEGG" id="ccam:M5D45_22540"/>
<dbReference type="Proteomes" id="UP001056132">
    <property type="component" value="Chromosome 2"/>
</dbReference>
<dbReference type="AlphaFoldDB" id="A0AAE9I542"/>
<reference evidence="3" key="1">
    <citation type="journal article" date="2022" name="Microbiol. Resour. Announc.">
        <title>Genome Sequence of Cupriavidus campinensis Strain G5, a Member of a Bacterial Consortium Capable of Polyethylene Degradation.</title>
        <authorList>
            <person name="Schneider B."/>
            <person name="Pfeiffer F."/>
            <person name="Dyall-Smith M."/>
            <person name="Kunte H.J."/>
        </authorList>
    </citation>
    <scope>NUCLEOTIDE SEQUENCE</scope>
    <source>
        <strain evidence="3">G5</strain>
    </source>
</reference>
<evidence type="ECO:0000313" key="4">
    <source>
        <dbReference type="Proteomes" id="UP001056132"/>
    </source>
</evidence>
<dbReference type="CDD" id="cd13578">
    <property type="entry name" value="PBP2_Bug27"/>
    <property type="match status" value="1"/>
</dbReference>
<dbReference type="Gene3D" id="3.40.190.150">
    <property type="entry name" value="Bordetella uptake gene, domain 1"/>
    <property type="match status" value="1"/>
</dbReference>
<comment type="similarity">
    <text evidence="1">Belongs to the UPF0065 (bug) family.</text>
</comment>
<evidence type="ECO:0000256" key="2">
    <source>
        <dbReference type="SAM" id="SignalP"/>
    </source>
</evidence>
<dbReference type="InterPro" id="IPR042100">
    <property type="entry name" value="Bug_dom1"/>
</dbReference>
<feature type="signal peptide" evidence="2">
    <location>
        <begin position="1"/>
        <end position="23"/>
    </location>
</feature>
<dbReference type="EMBL" id="CP097331">
    <property type="protein sequence ID" value="URF07939.1"/>
    <property type="molecule type" value="Genomic_DNA"/>
</dbReference>
<dbReference type="PANTHER" id="PTHR42928:SF5">
    <property type="entry name" value="BLR1237 PROTEIN"/>
    <property type="match status" value="1"/>
</dbReference>
<evidence type="ECO:0000313" key="3">
    <source>
        <dbReference type="EMBL" id="URF07939.1"/>
    </source>
</evidence>
<dbReference type="PANTHER" id="PTHR42928">
    <property type="entry name" value="TRICARBOXYLATE-BINDING PROTEIN"/>
    <property type="match status" value="1"/>
</dbReference>